<dbReference type="Pfam" id="PF00059">
    <property type="entry name" value="Lectin_C"/>
    <property type="match status" value="1"/>
</dbReference>
<keyword evidence="4" id="KW-0735">Signal-anchor</keyword>
<proteinExistence type="predicted"/>
<dbReference type="GO" id="GO:0030246">
    <property type="term" value="F:carbohydrate binding"/>
    <property type="evidence" value="ECO:0007669"/>
    <property type="project" value="UniProtKB-KW"/>
</dbReference>
<keyword evidence="5 10" id="KW-1133">Transmembrane helix</keyword>
<dbReference type="InterPro" id="IPR016186">
    <property type="entry name" value="C-type_lectin-like/link_sf"/>
</dbReference>
<dbReference type="Proteomes" id="UP000001811">
    <property type="component" value="Chromosome 8"/>
</dbReference>
<comment type="subcellular location">
    <subcellularLocation>
        <location evidence="1">Cell membrane</location>
        <topology evidence="1">Single-pass type II membrane protein</topology>
    </subcellularLocation>
</comment>
<dbReference type="SUPFAM" id="SSF56436">
    <property type="entry name" value="C-type lectin-like"/>
    <property type="match status" value="1"/>
</dbReference>
<reference evidence="12" key="2">
    <citation type="submission" date="2025-08" db="UniProtKB">
        <authorList>
            <consortium name="Ensembl"/>
        </authorList>
    </citation>
    <scope>IDENTIFICATION</scope>
    <source>
        <strain evidence="12">Thorbecke</strain>
    </source>
</reference>
<dbReference type="InterPro" id="IPR001304">
    <property type="entry name" value="C-type_lectin-like"/>
</dbReference>
<dbReference type="GO" id="GO:0005886">
    <property type="term" value="C:plasma membrane"/>
    <property type="evidence" value="ECO:0007669"/>
    <property type="project" value="UniProtKB-SubCell"/>
</dbReference>
<dbReference type="PANTHER" id="PTHR22800:SF252">
    <property type="entry name" value="NATURAL KILLER CELLS ANTIGEN CD94"/>
    <property type="match status" value="1"/>
</dbReference>
<dbReference type="CDD" id="cd03593">
    <property type="entry name" value="CLECT_NK_receptors_like"/>
    <property type="match status" value="1"/>
</dbReference>
<reference evidence="12 13" key="1">
    <citation type="journal article" date="2011" name="Nature">
        <title>A high-resolution map of human evolutionary constraint using 29 mammals.</title>
        <authorList>
            <person name="Lindblad-Toh K."/>
            <person name="Garber M."/>
            <person name="Zuk O."/>
            <person name="Lin M.F."/>
            <person name="Parker B.J."/>
            <person name="Washietl S."/>
            <person name="Kheradpour P."/>
            <person name="Ernst J."/>
            <person name="Jordan G."/>
            <person name="Mauceli E."/>
            <person name="Ward L.D."/>
            <person name="Lowe C.B."/>
            <person name="Holloway A.K."/>
            <person name="Clamp M."/>
            <person name="Gnerre S."/>
            <person name="Alfoldi J."/>
            <person name="Beal K."/>
            <person name="Chang J."/>
            <person name="Clawson H."/>
            <person name="Cuff J."/>
            <person name="Di Palma F."/>
            <person name="Fitzgerald S."/>
            <person name="Flicek P."/>
            <person name="Guttman M."/>
            <person name="Hubisz M.J."/>
            <person name="Jaffe D.B."/>
            <person name="Jungreis I."/>
            <person name="Kent W.J."/>
            <person name="Kostka D."/>
            <person name="Lara M."/>
            <person name="Martins A.L."/>
            <person name="Massingham T."/>
            <person name="Moltke I."/>
            <person name="Raney B.J."/>
            <person name="Rasmussen M.D."/>
            <person name="Robinson J."/>
            <person name="Stark A."/>
            <person name="Vilella A.J."/>
            <person name="Wen J."/>
            <person name="Xie X."/>
            <person name="Zody M.C."/>
            <person name="Baldwin J."/>
            <person name="Bloom T."/>
            <person name="Chin C.W."/>
            <person name="Heiman D."/>
            <person name="Nicol R."/>
            <person name="Nusbaum C."/>
            <person name="Young S."/>
            <person name="Wilkinson J."/>
            <person name="Worley K.C."/>
            <person name="Kovar C.L."/>
            <person name="Muzny D.M."/>
            <person name="Gibbs R.A."/>
            <person name="Cree A."/>
            <person name="Dihn H.H."/>
            <person name="Fowler G."/>
            <person name="Jhangiani S."/>
            <person name="Joshi V."/>
            <person name="Lee S."/>
            <person name="Lewis L.R."/>
            <person name="Nazareth L.V."/>
            <person name="Okwuonu G."/>
            <person name="Santibanez J."/>
            <person name="Warren W.C."/>
            <person name="Mardis E.R."/>
            <person name="Weinstock G.M."/>
            <person name="Wilson R.K."/>
            <person name="Delehaunty K."/>
            <person name="Dooling D."/>
            <person name="Fronik C."/>
            <person name="Fulton L."/>
            <person name="Fulton B."/>
            <person name="Graves T."/>
            <person name="Minx P."/>
            <person name="Sodergren E."/>
            <person name="Birney E."/>
            <person name="Margulies E.H."/>
            <person name="Herrero J."/>
            <person name="Green E.D."/>
            <person name="Haussler D."/>
            <person name="Siepel A."/>
            <person name="Goldman N."/>
            <person name="Pollard K.S."/>
            <person name="Pedersen J.S."/>
            <person name="Lander E.S."/>
            <person name="Kellis M."/>
        </authorList>
    </citation>
    <scope>NUCLEOTIDE SEQUENCE [LARGE SCALE GENOMIC DNA]</scope>
    <source>
        <strain evidence="12 13">Thorbecke inbred</strain>
    </source>
</reference>
<evidence type="ECO:0000256" key="2">
    <source>
        <dbReference type="ARBA" id="ARBA00022692"/>
    </source>
</evidence>
<dbReference type="EMBL" id="AAGW02051481">
    <property type="status" value="NOT_ANNOTATED_CDS"/>
    <property type="molecule type" value="Genomic_DNA"/>
</dbReference>
<dbReference type="Bgee" id="ENSOCUG00000029274">
    <property type="expression patterns" value="Expressed in blood and 7 other cell types or tissues"/>
</dbReference>
<evidence type="ECO:0000256" key="8">
    <source>
        <dbReference type="ARBA" id="ARBA00041193"/>
    </source>
</evidence>
<dbReference type="GO" id="GO:0002223">
    <property type="term" value="P:stimulatory C-type lectin receptor signaling pathway"/>
    <property type="evidence" value="ECO:0007669"/>
    <property type="project" value="TreeGrafter"/>
</dbReference>
<evidence type="ECO:0000256" key="10">
    <source>
        <dbReference type="SAM" id="Phobius"/>
    </source>
</evidence>
<evidence type="ECO:0000313" key="12">
    <source>
        <dbReference type="Ensembl" id="ENSOCUP00000044705.1"/>
    </source>
</evidence>
<dbReference type="PROSITE" id="PS50041">
    <property type="entry name" value="C_TYPE_LECTIN_2"/>
    <property type="match status" value="1"/>
</dbReference>
<evidence type="ECO:0000256" key="5">
    <source>
        <dbReference type="ARBA" id="ARBA00022989"/>
    </source>
</evidence>
<organism evidence="12 13">
    <name type="scientific">Oryctolagus cuniculus</name>
    <name type="common">Rabbit</name>
    <dbReference type="NCBI Taxonomy" id="9986"/>
    <lineage>
        <taxon>Eukaryota</taxon>
        <taxon>Metazoa</taxon>
        <taxon>Chordata</taxon>
        <taxon>Craniata</taxon>
        <taxon>Vertebrata</taxon>
        <taxon>Euteleostomi</taxon>
        <taxon>Mammalia</taxon>
        <taxon>Eutheria</taxon>
        <taxon>Euarchontoglires</taxon>
        <taxon>Glires</taxon>
        <taxon>Lagomorpha</taxon>
        <taxon>Leporidae</taxon>
        <taxon>Oryctolagus</taxon>
    </lineage>
</organism>
<evidence type="ECO:0000256" key="7">
    <source>
        <dbReference type="ARBA" id="ARBA00023180"/>
    </source>
</evidence>
<dbReference type="Ensembl" id="ENSOCUT00000054913.1">
    <property type="protein sequence ID" value="ENSOCUP00000044705.1"/>
    <property type="gene ID" value="ENSOCUG00000029274.2"/>
</dbReference>
<dbReference type="SMART" id="SM00034">
    <property type="entry name" value="CLECT"/>
    <property type="match status" value="1"/>
</dbReference>
<evidence type="ECO:0000256" key="9">
    <source>
        <dbReference type="ARBA" id="ARBA00041489"/>
    </source>
</evidence>
<keyword evidence="7" id="KW-0325">Glycoprotein</keyword>
<accession>A0A5F9DEK8</accession>
<evidence type="ECO:0000256" key="4">
    <source>
        <dbReference type="ARBA" id="ARBA00022968"/>
    </source>
</evidence>
<evidence type="ECO:0000256" key="1">
    <source>
        <dbReference type="ARBA" id="ARBA00004401"/>
    </source>
</evidence>
<keyword evidence="3" id="KW-0430">Lectin</keyword>
<dbReference type="AlphaFoldDB" id="A0A5F9DEK8"/>
<evidence type="ECO:0000256" key="6">
    <source>
        <dbReference type="ARBA" id="ARBA00023136"/>
    </source>
</evidence>
<dbReference type="GeneTree" id="ENSGT00940000160107"/>
<protein>
    <recommendedName>
        <fullName evidence="8">Natural killer cells antigen CD94</fullName>
    </recommendedName>
    <alternativeName>
        <fullName evidence="9">Killer cell lectin-like receptor subfamily D member 1</fullName>
    </alternativeName>
</protein>
<dbReference type="InterPro" id="IPR016187">
    <property type="entry name" value="CTDL_fold"/>
</dbReference>
<dbReference type="GO" id="GO:0045954">
    <property type="term" value="P:positive regulation of natural killer cell mediated cytotoxicity"/>
    <property type="evidence" value="ECO:0007669"/>
    <property type="project" value="TreeGrafter"/>
</dbReference>
<name>A0A5F9DEK8_RABIT</name>
<evidence type="ECO:0000259" key="11">
    <source>
        <dbReference type="PROSITE" id="PS50041"/>
    </source>
</evidence>
<evidence type="ECO:0000256" key="3">
    <source>
        <dbReference type="ARBA" id="ARBA00022734"/>
    </source>
</evidence>
<keyword evidence="13" id="KW-1185">Reference proteome</keyword>
<evidence type="ECO:0000313" key="13">
    <source>
        <dbReference type="Proteomes" id="UP000001811"/>
    </source>
</evidence>
<feature type="domain" description="C-type lectin" evidence="11">
    <location>
        <begin position="47"/>
        <end position="154"/>
    </location>
</feature>
<dbReference type="PANTHER" id="PTHR22800">
    <property type="entry name" value="C-TYPE LECTIN PROTEINS"/>
    <property type="match status" value="1"/>
</dbReference>
<dbReference type="EMBL" id="AAGW02051482">
    <property type="status" value="NOT_ANNOTATED_CDS"/>
    <property type="molecule type" value="Genomic_DNA"/>
</dbReference>
<dbReference type="InterPro" id="IPR050919">
    <property type="entry name" value="NKG2/CD94_NK_receptors"/>
</dbReference>
<sequence>MAVSHTTLWRFISGILGVICVLLMATLGIVLKNCPDCCSCPDGWIGYQCNCYFISNEARTWEDSRHFCAVQNSSLLKLQNRDELSFWNHSQHFYWIGLSYREEHGAWLWEDDSAVSQHLFPMFQGLTPKSCILYSPRKNVLSEDCKSSCYYICKKLI</sequence>
<gene>
    <name evidence="12" type="primary">KLRD1</name>
</gene>
<feature type="transmembrane region" description="Helical" evidence="10">
    <location>
        <begin position="7"/>
        <end position="31"/>
    </location>
</feature>
<reference evidence="12" key="3">
    <citation type="submission" date="2025-09" db="UniProtKB">
        <authorList>
            <consortium name="Ensembl"/>
        </authorList>
    </citation>
    <scope>IDENTIFICATION</scope>
    <source>
        <strain evidence="12">Thorbecke</strain>
    </source>
</reference>
<dbReference type="Gene3D" id="3.10.100.10">
    <property type="entry name" value="Mannose-Binding Protein A, subunit A"/>
    <property type="match status" value="1"/>
</dbReference>
<dbReference type="InterPro" id="IPR033992">
    <property type="entry name" value="NKR-like_CTLD"/>
</dbReference>
<keyword evidence="2 10" id="KW-0812">Transmembrane</keyword>
<keyword evidence="6 10" id="KW-0472">Membrane</keyword>